<feature type="transmembrane region" description="Helical" evidence="10">
    <location>
        <begin position="102"/>
        <end position="120"/>
    </location>
</feature>
<comment type="similarity">
    <text evidence="2">Belongs to the multi antimicrobial extrusion (MATE) (TC 2.A.66.1) family. MepA subfamily.</text>
</comment>
<feature type="transmembrane region" description="Helical" evidence="10">
    <location>
        <begin position="240"/>
        <end position="262"/>
    </location>
</feature>
<dbReference type="OrthoDB" id="9811110at2"/>
<protein>
    <recommendedName>
        <fullName evidence="3">Multidrug export protein MepA</fullName>
    </recommendedName>
</protein>
<keyword evidence="6 10" id="KW-0812">Transmembrane</keyword>
<evidence type="ECO:0000256" key="4">
    <source>
        <dbReference type="ARBA" id="ARBA00022448"/>
    </source>
</evidence>
<evidence type="ECO:0000256" key="1">
    <source>
        <dbReference type="ARBA" id="ARBA00004429"/>
    </source>
</evidence>
<sequence>MQSNLDNKHLLEQGPVSSLFIKYALPSVVTMLFFGIQNLIDGIVVGNHLGSDALGGVNIILPLFSAIMVIALIVGIGSQTLVSMGLGEQNIEKAQDAMTTGFWSLVLVSLVSTGALLMFAEPLTQHLGADERLLPHALAYFKGLVPFILPITLCFYSDVMLKALGHPKFSMMIMTSVVIINVALSLYLVLGTDMGTMGASLATGIAFSIGLGMSAYLTFNVKQRLSMLKGRMRMPLLIKAVYNGSSEGVSELAAAISILIINLTVVKMLGADGVAAFTAINYINFVGILLFLGISDGLIPVLSYNFGAKNYERVKRIFRFAALVNFGIGISVFILLQGFGEYALGLFFDLSNKRVFEIALAGLHISAFVFLMNGLNILITAYFTALGEAMSSIVVAALRGVVFVLIGVALLPKFMGIEGVWITIPLAELMALGVACVLVLRINRKLLMLTKKTETQ</sequence>
<dbReference type="PATRIC" id="fig|1229521.3.peg.3145"/>
<proteinExistence type="inferred from homology"/>
<keyword evidence="5" id="KW-1003">Cell membrane</keyword>
<comment type="subcellular location">
    <subcellularLocation>
        <location evidence="1">Cell inner membrane</location>
        <topology evidence="1">Multi-pass membrane protein</topology>
    </subcellularLocation>
</comment>
<name>W9V1F4_9GAMM</name>
<keyword evidence="8 10" id="KW-0472">Membrane</keyword>
<evidence type="ECO:0000256" key="3">
    <source>
        <dbReference type="ARBA" id="ARBA00022106"/>
    </source>
</evidence>
<feature type="transmembrane region" description="Helical" evidence="10">
    <location>
        <begin position="140"/>
        <end position="157"/>
    </location>
</feature>
<reference evidence="11 12" key="2">
    <citation type="journal article" date="2015" name="Syst. Appl. Microbiol.">
        <title>Nitrincola nitratireducens sp. nov. isolated from a haloalkaline crater lake.</title>
        <authorList>
            <person name="Singh A."/>
            <person name="Vaidya B."/>
            <person name="Tanuku N.R."/>
            <person name="Pinnaka A.K."/>
        </authorList>
    </citation>
    <scope>NUCLEOTIDE SEQUENCE [LARGE SCALE GENOMIC DNA]</scope>
    <source>
        <strain evidence="11 12">AK23</strain>
    </source>
</reference>
<dbReference type="CDD" id="cd13143">
    <property type="entry name" value="MATE_MepA_like"/>
    <property type="match status" value="1"/>
</dbReference>
<feature type="transmembrane region" description="Helical" evidence="10">
    <location>
        <begin position="420"/>
        <end position="442"/>
    </location>
</feature>
<dbReference type="PANTHER" id="PTHR43823">
    <property type="entry name" value="SPORULATION PROTEIN YKVU"/>
    <property type="match status" value="1"/>
</dbReference>
<keyword evidence="4" id="KW-0813">Transport</keyword>
<comment type="caution">
    <text evidence="11">The sequence shown here is derived from an EMBL/GenBank/DDBJ whole genome shotgun (WGS) entry which is preliminary data.</text>
</comment>
<dbReference type="InterPro" id="IPR045070">
    <property type="entry name" value="MATE_MepA-like"/>
</dbReference>
<dbReference type="RefSeq" id="WP_036513017.1">
    <property type="nucleotide sequence ID" value="NZ_AONB01000018.1"/>
</dbReference>
<keyword evidence="12" id="KW-1185">Reference proteome</keyword>
<evidence type="ECO:0000256" key="6">
    <source>
        <dbReference type="ARBA" id="ARBA00022692"/>
    </source>
</evidence>
<dbReference type="InterPro" id="IPR048279">
    <property type="entry name" value="MdtK-like"/>
</dbReference>
<feature type="transmembrane region" description="Helical" evidence="10">
    <location>
        <begin position="169"/>
        <end position="190"/>
    </location>
</feature>
<evidence type="ECO:0000256" key="2">
    <source>
        <dbReference type="ARBA" id="ARBA00008417"/>
    </source>
</evidence>
<accession>W9V1F4</accession>
<dbReference type="GO" id="GO:0005886">
    <property type="term" value="C:plasma membrane"/>
    <property type="evidence" value="ECO:0007669"/>
    <property type="project" value="UniProtKB-SubCell"/>
</dbReference>
<dbReference type="EMBL" id="AONB01000018">
    <property type="protein sequence ID" value="EXJ09962.1"/>
    <property type="molecule type" value="Genomic_DNA"/>
</dbReference>
<dbReference type="InterPro" id="IPR051327">
    <property type="entry name" value="MATE_MepA_subfamily"/>
</dbReference>
<evidence type="ECO:0000256" key="10">
    <source>
        <dbReference type="SAM" id="Phobius"/>
    </source>
</evidence>
<organism evidence="11 12">
    <name type="scientific">Nitrincola nitratireducens</name>
    <dbReference type="NCBI Taxonomy" id="1229521"/>
    <lineage>
        <taxon>Bacteria</taxon>
        <taxon>Pseudomonadati</taxon>
        <taxon>Pseudomonadota</taxon>
        <taxon>Gammaproteobacteria</taxon>
        <taxon>Oceanospirillales</taxon>
        <taxon>Oceanospirillaceae</taxon>
        <taxon>Nitrincola</taxon>
    </lineage>
</organism>
<dbReference type="AlphaFoldDB" id="W9V1F4"/>
<dbReference type="PANTHER" id="PTHR43823:SF3">
    <property type="entry name" value="MULTIDRUG EXPORT PROTEIN MEPA"/>
    <property type="match status" value="1"/>
</dbReference>
<evidence type="ECO:0000313" key="11">
    <source>
        <dbReference type="EMBL" id="EXJ09962.1"/>
    </source>
</evidence>
<evidence type="ECO:0000313" key="12">
    <source>
        <dbReference type="Proteomes" id="UP000019464"/>
    </source>
</evidence>
<dbReference type="GO" id="GO:0042910">
    <property type="term" value="F:xenobiotic transmembrane transporter activity"/>
    <property type="evidence" value="ECO:0007669"/>
    <property type="project" value="InterPro"/>
</dbReference>
<keyword evidence="9" id="KW-0046">Antibiotic resistance</keyword>
<dbReference type="InterPro" id="IPR002528">
    <property type="entry name" value="MATE_fam"/>
</dbReference>
<evidence type="ECO:0000256" key="9">
    <source>
        <dbReference type="ARBA" id="ARBA00023251"/>
    </source>
</evidence>
<dbReference type="Proteomes" id="UP000019464">
    <property type="component" value="Unassembled WGS sequence"/>
</dbReference>
<dbReference type="PIRSF" id="PIRSF006603">
    <property type="entry name" value="DinF"/>
    <property type="match status" value="1"/>
</dbReference>
<dbReference type="GO" id="GO:0046677">
    <property type="term" value="P:response to antibiotic"/>
    <property type="evidence" value="ECO:0007669"/>
    <property type="project" value="UniProtKB-KW"/>
</dbReference>
<dbReference type="GO" id="GO:0015297">
    <property type="term" value="F:antiporter activity"/>
    <property type="evidence" value="ECO:0007669"/>
    <property type="project" value="InterPro"/>
</dbReference>
<feature type="transmembrane region" description="Helical" evidence="10">
    <location>
        <begin position="60"/>
        <end position="82"/>
    </location>
</feature>
<gene>
    <name evidence="11" type="primary">mepA_4</name>
    <name evidence="11" type="ORF">D791_03115</name>
</gene>
<feature type="transmembrane region" description="Helical" evidence="10">
    <location>
        <begin position="20"/>
        <end position="40"/>
    </location>
</feature>
<feature type="transmembrane region" description="Helical" evidence="10">
    <location>
        <begin position="317"/>
        <end position="338"/>
    </location>
</feature>
<feature type="transmembrane region" description="Helical" evidence="10">
    <location>
        <begin position="358"/>
        <end position="381"/>
    </location>
</feature>
<feature type="transmembrane region" description="Helical" evidence="10">
    <location>
        <begin position="393"/>
        <end position="414"/>
    </location>
</feature>
<evidence type="ECO:0000256" key="8">
    <source>
        <dbReference type="ARBA" id="ARBA00023136"/>
    </source>
</evidence>
<feature type="transmembrane region" description="Helical" evidence="10">
    <location>
        <begin position="282"/>
        <end position="305"/>
    </location>
</feature>
<evidence type="ECO:0000256" key="5">
    <source>
        <dbReference type="ARBA" id="ARBA00022475"/>
    </source>
</evidence>
<keyword evidence="7 10" id="KW-1133">Transmembrane helix</keyword>
<dbReference type="STRING" id="1229521.D791_03115"/>
<dbReference type="Pfam" id="PF01554">
    <property type="entry name" value="MatE"/>
    <property type="match status" value="2"/>
</dbReference>
<evidence type="ECO:0000256" key="7">
    <source>
        <dbReference type="ARBA" id="ARBA00022989"/>
    </source>
</evidence>
<feature type="transmembrane region" description="Helical" evidence="10">
    <location>
        <begin position="196"/>
        <end position="219"/>
    </location>
</feature>
<reference evidence="12" key="1">
    <citation type="submission" date="2012-11" db="EMBL/GenBank/DDBJ databases">
        <authorList>
            <person name="Singh A."/>
            <person name="Pinnaka A.K."/>
            <person name="Vaidya B."/>
        </authorList>
    </citation>
    <scope>NUCLEOTIDE SEQUENCE [LARGE SCALE GENOMIC DNA]</scope>
    <source>
        <strain evidence="12">AK23</strain>
    </source>
</reference>